<protein>
    <submittedName>
        <fullName evidence="2">Uncharacterized protein</fullName>
    </submittedName>
</protein>
<evidence type="ECO:0000313" key="2">
    <source>
        <dbReference type="EMBL" id="PAV87861.1"/>
    </source>
</evidence>
<dbReference type="EMBL" id="LIAE01006542">
    <property type="protein sequence ID" value="PAV87861.1"/>
    <property type="molecule type" value="Genomic_DNA"/>
</dbReference>
<gene>
    <name evidence="2" type="ORF">WR25_15001</name>
</gene>
<proteinExistence type="predicted"/>
<name>A0A2A2LNR6_9BILA</name>
<accession>A0A2A2LNR6</accession>
<dbReference type="Proteomes" id="UP000218231">
    <property type="component" value="Unassembled WGS sequence"/>
</dbReference>
<feature type="region of interest" description="Disordered" evidence="1">
    <location>
        <begin position="321"/>
        <end position="341"/>
    </location>
</feature>
<dbReference type="AlphaFoldDB" id="A0A2A2LNR6"/>
<reference evidence="2 3" key="1">
    <citation type="journal article" date="2017" name="Curr. Biol.">
        <title>Genome architecture and evolution of a unichromosomal asexual nematode.</title>
        <authorList>
            <person name="Fradin H."/>
            <person name="Zegar C."/>
            <person name="Gutwein M."/>
            <person name="Lucas J."/>
            <person name="Kovtun M."/>
            <person name="Corcoran D."/>
            <person name="Baugh L.R."/>
            <person name="Kiontke K."/>
            <person name="Gunsalus K."/>
            <person name="Fitch D.H."/>
            <person name="Piano F."/>
        </authorList>
    </citation>
    <scope>NUCLEOTIDE SEQUENCE [LARGE SCALE GENOMIC DNA]</scope>
    <source>
        <strain evidence="2">PF1309</strain>
    </source>
</reference>
<feature type="region of interest" description="Disordered" evidence="1">
    <location>
        <begin position="1"/>
        <end position="39"/>
    </location>
</feature>
<evidence type="ECO:0000313" key="3">
    <source>
        <dbReference type="Proteomes" id="UP000218231"/>
    </source>
</evidence>
<evidence type="ECO:0000256" key="1">
    <source>
        <dbReference type="SAM" id="MobiDB-lite"/>
    </source>
</evidence>
<keyword evidence="3" id="KW-1185">Reference proteome</keyword>
<comment type="caution">
    <text evidence="2">The sequence shown here is derived from an EMBL/GenBank/DDBJ whole genome shotgun (WGS) entry which is preliminary data.</text>
</comment>
<organism evidence="2 3">
    <name type="scientific">Diploscapter pachys</name>
    <dbReference type="NCBI Taxonomy" id="2018661"/>
    <lineage>
        <taxon>Eukaryota</taxon>
        <taxon>Metazoa</taxon>
        <taxon>Ecdysozoa</taxon>
        <taxon>Nematoda</taxon>
        <taxon>Chromadorea</taxon>
        <taxon>Rhabditida</taxon>
        <taxon>Rhabditina</taxon>
        <taxon>Rhabditomorpha</taxon>
        <taxon>Rhabditoidea</taxon>
        <taxon>Rhabditidae</taxon>
        <taxon>Diploscapter</taxon>
    </lineage>
</organism>
<sequence length="831" mass="85147">MVRDGRGTGSGAREGERRDWDSSETASPVEEEDVIPPRFQSSVIPTTAGLRSVNDTPHPGGGHRRVATTAAGTVRPVVGGVDAERGHGTSVERVHRAEGADHVRVHGCAVAEPLEVQLQGLVLALLVHAGCNHGVFAVLVRDDDVHDDTRLLGIVDDGDVGAQESWSAGDLLVTVHGASGARVGGFQEAGDDRVVAQGHGTGVGVASAEDVGGGLGVVATSSAASVAVSVSAAAIQREHVEAGSVDESPVAESGEVATCHEVVGGRVQHRGIEHASLVGFLQQRLEFLGPEGTSEQVLGGPRCGSLVTDLQRELSVGAGPGDVGQAAESSCGHARSGPDRGDVGGVGVEDALGGAVVVVARFVVGEGSLRLLLGHFSGALAGDAEHDWVLRGEEGVDVGDFAGVRQVLQLHEAQSAVAGGDVEGLGAGSLREVQPSFRAAAQLLVEGDERLLGDRRVGEVEHELRDEERADGVCFLPLCQARLVDLLQLRCHPGDRVLGRVVEVQTGGDSEVGVGVELLQRGHSASLHVERGQLRLASREVEGCALGRLEAQSCSIGCGGHVVECVLQVGGVRGDQCDVVGDAGLDGNGCGRSSGGAHGCRGAGVELANAADGGPIQSSPFQRVEQGRVGQGAEGVGQIEPRDGDVASVSAGVRDHRLEREVVLGAAGHRDEALLSGGQALVGAGPGQESACETGGVELAHGGGERDGSPVVDVRLVALLVQQDGGRRLPVARRVGQAVDGVEHGRQDVAVRVESAPVRVAECVWSGGRVRGSSESFPHLVRREGRLQRVAVGGERERVGNGSGCRVETAADCMDLLEVALDVRLVDGASG</sequence>